<comment type="caution">
    <text evidence="2">The sequence shown here is derived from an EMBL/GenBank/DDBJ whole genome shotgun (WGS) entry which is preliminary data.</text>
</comment>
<proteinExistence type="predicted"/>
<gene>
    <name evidence="2" type="ORF">DU002_12605</name>
</gene>
<dbReference type="PROSITE" id="PS51704">
    <property type="entry name" value="GP_PDE"/>
    <property type="match status" value="1"/>
</dbReference>
<dbReference type="PANTHER" id="PTHR46211">
    <property type="entry name" value="GLYCEROPHOSPHORYL DIESTER PHOSPHODIESTERASE"/>
    <property type="match status" value="1"/>
</dbReference>
<dbReference type="GO" id="GO:0006629">
    <property type="term" value="P:lipid metabolic process"/>
    <property type="evidence" value="ECO:0007669"/>
    <property type="project" value="InterPro"/>
</dbReference>
<dbReference type="InterPro" id="IPR017946">
    <property type="entry name" value="PLC-like_Pdiesterase_TIM-brl"/>
</dbReference>
<dbReference type="Proteomes" id="UP000252558">
    <property type="component" value="Unassembled WGS sequence"/>
</dbReference>
<accession>A0A368NG45</accession>
<evidence type="ECO:0000259" key="1">
    <source>
        <dbReference type="PROSITE" id="PS51704"/>
    </source>
</evidence>
<dbReference type="GO" id="GO:0008081">
    <property type="term" value="F:phosphoric diester hydrolase activity"/>
    <property type="evidence" value="ECO:0007669"/>
    <property type="project" value="InterPro"/>
</dbReference>
<dbReference type="PANTHER" id="PTHR46211:SF1">
    <property type="entry name" value="GLYCEROPHOSPHODIESTER PHOSPHODIESTERASE, CYTOPLASMIC"/>
    <property type="match status" value="1"/>
</dbReference>
<reference evidence="2 3" key="1">
    <citation type="submission" date="2018-07" db="EMBL/GenBank/DDBJ databases">
        <title>Corallincola holothuriorum sp. nov., a new facultative anaerobe isolated from sea cucumber Apostichopus japonicus.</title>
        <authorList>
            <person name="Xia H."/>
        </authorList>
    </citation>
    <scope>NUCLEOTIDE SEQUENCE [LARGE SCALE GENOMIC DNA]</scope>
    <source>
        <strain evidence="2 3">C4</strain>
    </source>
</reference>
<dbReference type="AlphaFoldDB" id="A0A368NG45"/>
<dbReference type="Gene3D" id="3.20.20.190">
    <property type="entry name" value="Phosphatidylinositol (PI) phosphodiesterase"/>
    <property type="match status" value="1"/>
</dbReference>
<evidence type="ECO:0000313" key="2">
    <source>
        <dbReference type="EMBL" id="RCU49186.1"/>
    </source>
</evidence>
<dbReference type="SUPFAM" id="SSF51695">
    <property type="entry name" value="PLC-like phosphodiesterases"/>
    <property type="match status" value="1"/>
</dbReference>
<keyword evidence="3" id="KW-1185">Reference proteome</keyword>
<dbReference type="Pfam" id="PF03009">
    <property type="entry name" value="GDPD"/>
    <property type="match status" value="1"/>
</dbReference>
<dbReference type="EMBL" id="QPID01000007">
    <property type="protein sequence ID" value="RCU49186.1"/>
    <property type="molecule type" value="Genomic_DNA"/>
</dbReference>
<feature type="domain" description="GP-PDE" evidence="1">
    <location>
        <begin position="6"/>
        <end position="242"/>
    </location>
</feature>
<dbReference type="InterPro" id="IPR030395">
    <property type="entry name" value="GP_PDE_dom"/>
</dbReference>
<dbReference type="PROSITE" id="PS50007">
    <property type="entry name" value="PIPLC_X_DOMAIN"/>
    <property type="match status" value="1"/>
</dbReference>
<evidence type="ECO:0000313" key="3">
    <source>
        <dbReference type="Proteomes" id="UP000252558"/>
    </source>
</evidence>
<name>A0A368NG45_9GAMM</name>
<organism evidence="2 3">
    <name type="scientific">Corallincola holothuriorum</name>
    <dbReference type="NCBI Taxonomy" id="2282215"/>
    <lineage>
        <taxon>Bacteria</taxon>
        <taxon>Pseudomonadati</taxon>
        <taxon>Pseudomonadota</taxon>
        <taxon>Gammaproteobacteria</taxon>
        <taxon>Alteromonadales</taxon>
        <taxon>Psychromonadaceae</taxon>
        <taxon>Corallincola</taxon>
    </lineage>
</organism>
<sequence>MREAAIQVIAHRGDCTAAPENSLASIQAALNSGCRLLEIDVQLSSDGVPVLFHDRDCKRLLRNPMPGAIADYPIATLQQWQIEEHERLPAIRAPLTLLSEVVTQLVNHPDVTLFVEVKRAALERFSYAQLFDTLMETLRPILLQSVLISFSLPFLRYARAHHGQRLGVVLGDWEWLKDRTIEQIAPEYIFCNIERVPEEECFTTQHPQWVIYEVGSEALRDDLARRGITMIESFFPAKLMAK</sequence>
<protein>
    <recommendedName>
        <fullName evidence="1">GP-PDE domain-containing protein</fullName>
    </recommendedName>
</protein>